<feature type="domain" description="Outer membrane protein beta-barrel" evidence="4">
    <location>
        <begin position="428"/>
        <end position="715"/>
    </location>
</feature>
<keyword evidence="3" id="KW-0998">Cell outer membrane</keyword>
<keyword evidence="6" id="KW-1185">Reference proteome</keyword>
<evidence type="ECO:0000256" key="2">
    <source>
        <dbReference type="ARBA" id="ARBA00023136"/>
    </source>
</evidence>
<dbReference type="AlphaFoldDB" id="A0A0P0CNV0"/>
<evidence type="ECO:0000313" key="6">
    <source>
        <dbReference type="Proteomes" id="UP000061382"/>
    </source>
</evidence>
<dbReference type="InterPro" id="IPR037066">
    <property type="entry name" value="Plug_dom_sf"/>
</dbReference>
<dbReference type="Gene3D" id="2.40.170.20">
    <property type="entry name" value="TonB-dependent receptor, beta-barrel domain"/>
    <property type="match status" value="1"/>
</dbReference>
<dbReference type="Pfam" id="PF14905">
    <property type="entry name" value="OMP_b-brl_3"/>
    <property type="match status" value="1"/>
</dbReference>
<dbReference type="RefSeq" id="WP_062542198.1">
    <property type="nucleotide sequence ID" value="NZ_CP012643.1"/>
</dbReference>
<proteinExistence type="predicted"/>
<comment type="subcellular location">
    <subcellularLocation>
        <location evidence="1">Cell outer membrane</location>
    </subcellularLocation>
</comment>
<evidence type="ECO:0000256" key="1">
    <source>
        <dbReference type="ARBA" id="ARBA00004442"/>
    </source>
</evidence>
<dbReference type="OrthoDB" id="1682379at2"/>
<dbReference type="Gene3D" id="2.170.130.10">
    <property type="entry name" value="TonB-dependent receptor, plug domain"/>
    <property type="match status" value="1"/>
</dbReference>
<organism evidence="5 6">
    <name type="scientific">Rufibacter tibetensis</name>
    <dbReference type="NCBI Taxonomy" id="512763"/>
    <lineage>
        <taxon>Bacteria</taxon>
        <taxon>Pseudomonadati</taxon>
        <taxon>Bacteroidota</taxon>
        <taxon>Cytophagia</taxon>
        <taxon>Cytophagales</taxon>
        <taxon>Hymenobacteraceae</taxon>
        <taxon>Rufibacter</taxon>
    </lineage>
</organism>
<evidence type="ECO:0000256" key="3">
    <source>
        <dbReference type="ARBA" id="ARBA00023237"/>
    </source>
</evidence>
<dbReference type="InterPro" id="IPR041700">
    <property type="entry name" value="OMP_b-brl_3"/>
</dbReference>
<gene>
    <name evidence="5" type="ORF">DC20_01435</name>
</gene>
<dbReference type="SUPFAM" id="SSF49478">
    <property type="entry name" value="Cna protein B-type domain"/>
    <property type="match status" value="1"/>
</dbReference>
<evidence type="ECO:0000313" key="5">
    <source>
        <dbReference type="EMBL" id="ALI97882.1"/>
    </source>
</evidence>
<keyword evidence="2" id="KW-0472">Membrane</keyword>
<accession>A0A0P0CNV0</accession>
<dbReference type="InterPro" id="IPR036942">
    <property type="entry name" value="Beta-barrel_TonB_sf"/>
</dbReference>
<dbReference type="SUPFAM" id="SSF56935">
    <property type="entry name" value="Porins"/>
    <property type="match status" value="1"/>
</dbReference>
<dbReference type="Proteomes" id="UP000061382">
    <property type="component" value="Chromosome"/>
</dbReference>
<dbReference type="KEGG" id="rti:DC20_01435"/>
<dbReference type="PATRIC" id="fig|512763.3.peg.321"/>
<name>A0A0P0CNV0_9BACT</name>
<dbReference type="GO" id="GO:0009279">
    <property type="term" value="C:cell outer membrane"/>
    <property type="evidence" value="ECO:0007669"/>
    <property type="project" value="UniProtKB-SubCell"/>
</dbReference>
<protein>
    <recommendedName>
        <fullName evidence="4">Outer membrane protein beta-barrel domain-containing protein</fullName>
    </recommendedName>
</protein>
<reference evidence="5 6" key="1">
    <citation type="submission" date="2015-08" db="EMBL/GenBank/DDBJ databases">
        <title>Complete genome sequence of Rufibacter tibetensis strain 1351t, a radiation-resistant bacterium from tibet plateau.</title>
        <authorList>
            <person name="Dai J."/>
        </authorList>
    </citation>
    <scope>NUCLEOTIDE SEQUENCE [LARGE SCALE GENOMIC DNA]</scope>
    <source>
        <strain evidence="5 6">1351</strain>
    </source>
</reference>
<dbReference type="EMBL" id="CP012643">
    <property type="protein sequence ID" value="ALI97882.1"/>
    <property type="molecule type" value="Genomic_DNA"/>
</dbReference>
<dbReference type="STRING" id="512763.DC20_01435"/>
<evidence type="ECO:0000259" key="4">
    <source>
        <dbReference type="Pfam" id="PF14905"/>
    </source>
</evidence>
<sequence>MKGLLIFLMLLIGQGVCAQKYAIKGRVLGKGTETDVLPSASVLLLQGPDSAVVAFTSTTKQGFFLLENLKEGNYLLKVTFLGYSPFLKNLAVSSIADTLQLGNILLEQEPNTLQEITVINQSPPVTVKKDTVEYNANSFQTRPNANVEQLLKKLPGLEVGRDGNISVNGESVTRIFVDGKEFFGGDLQMATKNLPADAINKIQVVDGKSEGAQFSGVDDGSREKVINLTLKDDRRNMGFGKAMGGLGTHGRYMGRANYNKFEKSRQMSAVVMSNNVNGQGFSDDGGEDADSDARNGLVTNHKGGVNASHQLSPKARINGSYRFNQTNAETQTNLTRQNFLPEGTALFYENSQQVNKHSGHAVTAVFDWKDSTNTLRVNTALNFADGQNVSSSNRQSFSVADTLVNEGERNAATQNQSLAFNSNLFYGHRFRKSGRVFSINSQLALNNLLADGRSESLTRFVGNETEAIRQRNDQRNDQLNGNLRLSYTEPLGNKQSLQANYNVSNRVSKTNLEVFDLVNEAVYFVPEQSSRFISGYLYQQAGLIYLFNREKYSFAVGSTFQKAELSRRVQEQDGSAKQSFFNWLPNARYNQQFGKYTRLMLEYATSVREPSLQQLQPVVSRYDPLNLFIGNPALQPEYSHQVRATFVGSDPVSGLFLSGNFTYGYTANPITAAVNIDERQVRTTQYVNVGQYRTISAFLNIGVPVNKIYSRFNVSPYLRLGESANLLNGTMGMVQQRALGGSLRYTFAYEEYLELNFKGDLSLTSSDYENSGTRNQSFLTTSYLTNATWYFLKHFTARAEMDYRHFQNSQTNFNQSIPILNLSVKRTFLKKDRAEVEISGINLLNRSVGATQFASFNFIEQTTQTTLGNYFMLRVTYNFSQIPKE</sequence>